<feature type="transmembrane region" description="Helical" evidence="11">
    <location>
        <begin position="250"/>
        <end position="272"/>
    </location>
</feature>
<dbReference type="PANTHER" id="PTHR43738">
    <property type="entry name" value="ABC TRANSPORTER, MEMBRANE PROTEIN"/>
    <property type="match status" value="1"/>
</dbReference>
<comment type="subcellular location">
    <subcellularLocation>
        <location evidence="1">Cell membrane</location>
        <topology evidence="1">Multi-pass membrane protein</topology>
    </subcellularLocation>
</comment>
<proteinExistence type="inferred from homology"/>
<feature type="transmembrane region" description="Helical" evidence="11">
    <location>
        <begin position="336"/>
        <end position="356"/>
    </location>
</feature>
<accession>A0A433XPH6</accession>
<comment type="function">
    <text evidence="10">Part of the ABC transporter complex hrt involved in hemin import. Responsible for the translocation of the substrate across the membrane.</text>
</comment>
<dbReference type="Proteomes" id="UP000272464">
    <property type="component" value="Unassembled WGS sequence"/>
</dbReference>
<evidence type="ECO:0000256" key="1">
    <source>
        <dbReference type="ARBA" id="ARBA00004651"/>
    </source>
</evidence>
<keyword evidence="6" id="KW-1003">Cell membrane</keyword>
<dbReference type="AlphaFoldDB" id="A0A433XPH6"/>
<keyword evidence="7 11" id="KW-0812">Transmembrane</keyword>
<reference evidence="13 14" key="1">
    <citation type="submission" date="2018-12" db="EMBL/GenBank/DDBJ databases">
        <authorList>
            <person name="Sun L."/>
            <person name="Chen Z."/>
        </authorList>
    </citation>
    <scope>NUCLEOTIDE SEQUENCE [LARGE SCALE GENOMIC DNA]</scope>
    <source>
        <strain evidence="13 14">3-5-3</strain>
    </source>
</reference>
<feature type="domain" description="ABC3 transporter permease C-terminal" evidence="12">
    <location>
        <begin position="252"/>
        <end position="360"/>
    </location>
</feature>
<dbReference type="PANTHER" id="PTHR43738:SF1">
    <property type="entry name" value="HEMIN TRANSPORT SYSTEM PERMEASE PROTEIN HRTB-RELATED"/>
    <property type="match status" value="1"/>
</dbReference>
<dbReference type="GO" id="GO:0005886">
    <property type="term" value="C:plasma membrane"/>
    <property type="evidence" value="ECO:0007669"/>
    <property type="project" value="UniProtKB-SubCell"/>
</dbReference>
<dbReference type="OrthoDB" id="384327at2"/>
<keyword evidence="5" id="KW-0813">Transport</keyword>
<dbReference type="InterPro" id="IPR051125">
    <property type="entry name" value="ABC-4/HrtB_transporter"/>
</dbReference>
<keyword evidence="14" id="KW-1185">Reference proteome</keyword>
<evidence type="ECO:0000256" key="5">
    <source>
        <dbReference type="ARBA" id="ARBA00022448"/>
    </source>
</evidence>
<evidence type="ECO:0000256" key="2">
    <source>
        <dbReference type="ARBA" id="ARBA00008697"/>
    </source>
</evidence>
<sequence length="372" mass="40106">MYLALREMRFAKTRYALIMTIMLLVSFLVMFVTGLAKGLAYANASSIENIPADYFVVQSDASQRFSRSEVGTSVIDEVRNVVGNSHAAVLGVQMATVTHDGASQKIDVTFFAAESDSWIMPDVVEGSGISSYASGEVLVDQKLKESGVQLGSVIHDQTSGMAWTVAGFTRNESYSHTPVIFMNEQEWQNWKQKISKSVQASGNAAYNTLAIKASSSQADQLKSKLPEMEIMSKSTAVSAIPGYKEEQGSLLMMIAFLYFISGFVLAVFFYVITIQKTSQFGILKAMGTGSGYLAASVLGQVMLLTVASLFISILIIQVASRLLPDSMPFQLSGSTIGLTGCLFVIMAMAGSVISIMKVNRVDALEAIGRVSA</sequence>
<comment type="similarity">
    <text evidence="2">Belongs to the ABC-4 integral membrane protein family. HrtB subfamily.</text>
</comment>
<evidence type="ECO:0000256" key="9">
    <source>
        <dbReference type="ARBA" id="ARBA00023136"/>
    </source>
</evidence>
<organism evidence="13 14">
    <name type="scientific">Paenibacillus zeisoli</name>
    <dbReference type="NCBI Taxonomy" id="2496267"/>
    <lineage>
        <taxon>Bacteria</taxon>
        <taxon>Bacillati</taxon>
        <taxon>Bacillota</taxon>
        <taxon>Bacilli</taxon>
        <taxon>Bacillales</taxon>
        <taxon>Paenibacillaceae</taxon>
        <taxon>Paenibacillus</taxon>
    </lineage>
</organism>
<comment type="subunit">
    <text evidence="3">The complex is composed of two ATP-binding proteins (HrtA), two transmembrane proteins (HrtB) and a solute-binding protein.</text>
</comment>
<gene>
    <name evidence="13" type="ORF">EJP77_03050</name>
</gene>
<evidence type="ECO:0000256" key="10">
    <source>
        <dbReference type="ARBA" id="ARBA00024973"/>
    </source>
</evidence>
<keyword evidence="8 11" id="KW-1133">Transmembrane helix</keyword>
<dbReference type="Pfam" id="PF02687">
    <property type="entry name" value="FtsX"/>
    <property type="match status" value="1"/>
</dbReference>
<evidence type="ECO:0000256" key="7">
    <source>
        <dbReference type="ARBA" id="ARBA00022692"/>
    </source>
</evidence>
<evidence type="ECO:0000256" key="11">
    <source>
        <dbReference type="SAM" id="Phobius"/>
    </source>
</evidence>
<evidence type="ECO:0000259" key="12">
    <source>
        <dbReference type="Pfam" id="PF02687"/>
    </source>
</evidence>
<evidence type="ECO:0000313" key="14">
    <source>
        <dbReference type="Proteomes" id="UP000272464"/>
    </source>
</evidence>
<feature type="transmembrane region" description="Helical" evidence="11">
    <location>
        <begin position="15"/>
        <end position="36"/>
    </location>
</feature>
<evidence type="ECO:0000256" key="8">
    <source>
        <dbReference type="ARBA" id="ARBA00022989"/>
    </source>
</evidence>
<keyword evidence="9 11" id="KW-0472">Membrane</keyword>
<evidence type="ECO:0000256" key="4">
    <source>
        <dbReference type="ARBA" id="ARBA00016962"/>
    </source>
</evidence>
<evidence type="ECO:0000313" key="13">
    <source>
        <dbReference type="EMBL" id="RUT35993.1"/>
    </source>
</evidence>
<evidence type="ECO:0000256" key="6">
    <source>
        <dbReference type="ARBA" id="ARBA00022475"/>
    </source>
</evidence>
<name>A0A433XPH6_9BACL</name>
<evidence type="ECO:0000256" key="3">
    <source>
        <dbReference type="ARBA" id="ARBA00011131"/>
    </source>
</evidence>
<dbReference type="InterPro" id="IPR003838">
    <property type="entry name" value="ABC3_permease_C"/>
</dbReference>
<dbReference type="RefSeq" id="WP_127197689.1">
    <property type="nucleotide sequence ID" value="NZ_RZNX01000001.1"/>
</dbReference>
<comment type="caution">
    <text evidence="13">The sequence shown here is derived from an EMBL/GenBank/DDBJ whole genome shotgun (WGS) entry which is preliminary data.</text>
</comment>
<dbReference type="EMBL" id="RZNX01000001">
    <property type="protein sequence ID" value="RUT35993.1"/>
    <property type="molecule type" value="Genomic_DNA"/>
</dbReference>
<feature type="transmembrane region" description="Helical" evidence="11">
    <location>
        <begin position="292"/>
        <end position="316"/>
    </location>
</feature>
<protein>
    <recommendedName>
        <fullName evidence="4">Putative hemin transport system permease protein HrtB</fullName>
    </recommendedName>
</protein>